<reference evidence="3" key="1">
    <citation type="journal article" date="2019" name="Int. J. Syst. Evol. Microbiol.">
        <title>The Global Catalogue of Microorganisms (GCM) 10K type strain sequencing project: providing services to taxonomists for standard genome sequencing and annotation.</title>
        <authorList>
            <consortium name="The Broad Institute Genomics Platform"/>
            <consortium name="The Broad Institute Genome Sequencing Center for Infectious Disease"/>
            <person name="Wu L."/>
            <person name="Ma J."/>
        </authorList>
    </citation>
    <scope>NUCLEOTIDE SEQUENCE [LARGE SCALE GENOMIC DNA]</scope>
    <source>
        <strain evidence="3">CGMCC 4.7246</strain>
    </source>
</reference>
<evidence type="ECO:0000313" key="2">
    <source>
        <dbReference type="EMBL" id="MFC6088716.1"/>
    </source>
</evidence>
<accession>A0ABW1P020</accession>
<evidence type="ECO:0000313" key="3">
    <source>
        <dbReference type="Proteomes" id="UP001596220"/>
    </source>
</evidence>
<evidence type="ECO:0000256" key="1">
    <source>
        <dbReference type="SAM" id="MobiDB-lite"/>
    </source>
</evidence>
<protein>
    <submittedName>
        <fullName evidence="2">Uncharacterized protein</fullName>
    </submittedName>
</protein>
<proteinExistence type="predicted"/>
<gene>
    <name evidence="2" type="ORF">ACFP3R_05480</name>
</gene>
<sequence>MRWPCTWTAAGSALLAAAPSPDIGLPAAAGLTGLTPAAARAVLPGLEQASLVGQDAHGRYRMHDLVRQYAAALPVPDADADADAARRRVIGHYAHTATAAPRLVHPHASRRPPAPTEPGCVPERPTSRQQGDHLTAYLLMFALYPFHHMSADFKSHLAACRTTLAVVRHL</sequence>
<dbReference type="EMBL" id="JBHSQO010000004">
    <property type="protein sequence ID" value="MFC6088716.1"/>
    <property type="molecule type" value="Genomic_DNA"/>
</dbReference>
<comment type="caution">
    <text evidence="2">The sequence shown here is derived from an EMBL/GenBank/DDBJ whole genome shotgun (WGS) entry which is preliminary data.</text>
</comment>
<dbReference type="Proteomes" id="UP001596220">
    <property type="component" value="Unassembled WGS sequence"/>
</dbReference>
<keyword evidence="3" id="KW-1185">Reference proteome</keyword>
<dbReference type="RefSeq" id="WP_380633456.1">
    <property type="nucleotide sequence ID" value="NZ_JBHSQO010000004.1"/>
</dbReference>
<organism evidence="2 3">
    <name type="scientific">Saccharothrix lopnurensis</name>
    <dbReference type="NCBI Taxonomy" id="1670621"/>
    <lineage>
        <taxon>Bacteria</taxon>
        <taxon>Bacillati</taxon>
        <taxon>Actinomycetota</taxon>
        <taxon>Actinomycetes</taxon>
        <taxon>Pseudonocardiales</taxon>
        <taxon>Pseudonocardiaceae</taxon>
        <taxon>Saccharothrix</taxon>
    </lineage>
</organism>
<name>A0ABW1P020_9PSEU</name>
<feature type="region of interest" description="Disordered" evidence="1">
    <location>
        <begin position="106"/>
        <end position="128"/>
    </location>
</feature>